<accession>A0ABP6UW20</accession>
<reference evidence="2" key="1">
    <citation type="journal article" date="2019" name="Int. J. Syst. Evol. Microbiol.">
        <title>The Global Catalogue of Microorganisms (GCM) 10K type strain sequencing project: providing services to taxonomists for standard genome sequencing and annotation.</title>
        <authorList>
            <consortium name="The Broad Institute Genomics Platform"/>
            <consortium name="The Broad Institute Genome Sequencing Center for Infectious Disease"/>
            <person name="Wu L."/>
            <person name="Ma J."/>
        </authorList>
    </citation>
    <scope>NUCLEOTIDE SEQUENCE [LARGE SCALE GENOMIC DNA]</scope>
    <source>
        <strain evidence="2">JCM 17106</strain>
    </source>
</reference>
<evidence type="ECO:0000313" key="1">
    <source>
        <dbReference type="EMBL" id="GAA3523277.1"/>
    </source>
</evidence>
<evidence type="ECO:0000313" key="2">
    <source>
        <dbReference type="Proteomes" id="UP001500459"/>
    </source>
</evidence>
<keyword evidence="2" id="KW-1185">Reference proteome</keyword>
<organism evidence="1 2">
    <name type="scientific">Aquimarina addita</name>
    <dbReference type="NCBI Taxonomy" id="870485"/>
    <lineage>
        <taxon>Bacteria</taxon>
        <taxon>Pseudomonadati</taxon>
        <taxon>Bacteroidota</taxon>
        <taxon>Flavobacteriia</taxon>
        <taxon>Flavobacteriales</taxon>
        <taxon>Flavobacteriaceae</taxon>
        <taxon>Aquimarina</taxon>
    </lineage>
</organism>
<name>A0ABP6UW20_9FLAO</name>
<sequence>MVNAWKVLSGDDLAKNIDALETIDFIRKTSIVMLMNLLKALGQQQTKKNGSVVK</sequence>
<dbReference type="EMBL" id="BAABCW010000034">
    <property type="protein sequence ID" value="GAA3523277.1"/>
    <property type="molecule type" value="Genomic_DNA"/>
</dbReference>
<dbReference type="Proteomes" id="UP001500459">
    <property type="component" value="Unassembled WGS sequence"/>
</dbReference>
<protein>
    <submittedName>
        <fullName evidence="1">Uncharacterized protein</fullName>
    </submittedName>
</protein>
<proteinExistence type="predicted"/>
<gene>
    <name evidence="1" type="ORF">GCM10022393_42610</name>
</gene>
<comment type="caution">
    <text evidence="1">The sequence shown here is derived from an EMBL/GenBank/DDBJ whole genome shotgun (WGS) entry which is preliminary data.</text>
</comment>